<evidence type="ECO:0000313" key="1">
    <source>
        <dbReference type="EMBL" id="ORY99760.1"/>
    </source>
</evidence>
<dbReference type="RefSeq" id="XP_021875994.1">
    <property type="nucleotide sequence ID" value="XM_022026939.1"/>
</dbReference>
<dbReference type="InterPro" id="IPR032675">
    <property type="entry name" value="LRR_dom_sf"/>
</dbReference>
<name>A0A1Y2G912_9FUNG</name>
<dbReference type="SUPFAM" id="SSF52047">
    <property type="entry name" value="RNI-like"/>
    <property type="match status" value="1"/>
</dbReference>
<dbReference type="Gene3D" id="3.80.10.10">
    <property type="entry name" value="Ribonuclease Inhibitor"/>
    <property type="match status" value="1"/>
</dbReference>
<organism evidence="1 2">
    <name type="scientific">Lobosporangium transversale</name>
    <dbReference type="NCBI Taxonomy" id="64571"/>
    <lineage>
        <taxon>Eukaryota</taxon>
        <taxon>Fungi</taxon>
        <taxon>Fungi incertae sedis</taxon>
        <taxon>Mucoromycota</taxon>
        <taxon>Mortierellomycotina</taxon>
        <taxon>Mortierellomycetes</taxon>
        <taxon>Mortierellales</taxon>
        <taxon>Mortierellaceae</taxon>
        <taxon>Lobosporangium</taxon>
    </lineage>
</organism>
<dbReference type="Proteomes" id="UP000193648">
    <property type="component" value="Unassembled WGS sequence"/>
</dbReference>
<proteinExistence type="predicted"/>
<comment type="caution">
    <text evidence="1">The sequence shown here is derived from an EMBL/GenBank/DDBJ whole genome shotgun (WGS) entry which is preliminary data.</text>
</comment>
<protein>
    <recommendedName>
        <fullName evidence="3">F-box domain-containing protein</fullName>
    </recommendedName>
</protein>
<accession>A0A1Y2G912</accession>
<dbReference type="EMBL" id="MCFF01000065">
    <property type="protein sequence ID" value="ORY99760.1"/>
    <property type="molecule type" value="Genomic_DNA"/>
</dbReference>
<reference evidence="1 2" key="1">
    <citation type="submission" date="2016-07" db="EMBL/GenBank/DDBJ databases">
        <title>Pervasive Adenine N6-methylation of Active Genes in Fungi.</title>
        <authorList>
            <consortium name="DOE Joint Genome Institute"/>
            <person name="Mondo S.J."/>
            <person name="Dannebaum R.O."/>
            <person name="Kuo R.C."/>
            <person name="Labutti K."/>
            <person name="Haridas S."/>
            <person name="Kuo A."/>
            <person name="Salamov A."/>
            <person name="Ahrendt S.R."/>
            <person name="Lipzen A."/>
            <person name="Sullivan W."/>
            <person name="Andreopoulos W.B."/>
            <person name="Clum A."/>
            <person name="Lindquist E."/>
            <person name="Daum C."/>
            <person name="Ramamoorthy G.K."/>
            <person name="Gryganskyi A."/>
            <person name="Culley D."/>
            <person name="Magnuson J.K."/>
            <person name="James T.Y."/>
            <person name="O'Malley M.A."/>
            <person name="Stajich J.E."/>
            <person name="Spatafora J.W."/>
            <person name="Visel A."/>
            <person name="Grigoriev I.V."/>
        </authorList>
    </citation>
    <scope>NUCLEOTIDE SEQUENCE [LARGE SCALE GENOMIC DNA]</scope>
    <source>
        <strain evidence="1 2">NRRL 3116</strain>
    </source>
</reference>
<evidence type="ECO:0008006" key="3">
    <source>
        <dbReference type="Google" id="ProtNLM"/>
    </source>
</evidence>
<keyword evidence="2" id="KW-1185">Reference proteome</keyword>
<sequence>MACEPHMRIVLPLNNRTSPDLIADSTFPAELVTSIRLDALDSVSPMIADLFQRCNRINSLEINDFGLDVFFLNEILDLCPLHLRRLAIKSDGFVAVESMVDALLGSKAVVHIQILCLEIGDTGLDDTQSLPWSCFRSILSTCSSLSMLSLKNIKIMDVPQLLEETNEFHATTKSFPNIVTLSLLQCDVTGIGRIRLLRKFPNLKNLEMVVRDDAFKLDNIDDSSEDGQNNGLIRNGAETGNQYQLCKSLKRFSMRCTNNRSHADQAHLCEFLRQLPSIETLELAGFGLKMSYQQLLEISEDWTRQGRHLKRLFLDINPRKVTEEGLKNILKYQCYSRLESLDIWCGPDLISSFWNHDTQRSELPFLKSLRALHLRQIVCVEDLDKDALLALNLTLKQMPRLVDLTIAAQLDDFTVFQGLGRDPDVPLPQPDAPITNVDWSQERPFLQTLTIGYSQKFYRDNMKKMSQQIGKRFRFLEDFRLLELQ</sequence>
<dbReference type="InParanoid" id="A0A1Y2G912"/>
<evidence type="ECO:0000313" key="2">
    <source>
        <dbReference type="Proteomes" id="UP000193648"/>
    </source>
</evidence>
<gene>
    <name evidence="1" type="ORF">BCR41DRAFT_375333</name>
</gene>
<dbReference type="AlphaFoldDB" id="A0A1Y2G912"/>
<dbReference type="OrthoDB" id="2371751at2759"/>
<dbReference type="GeneID" id="33568782"/>